<proteinExistence type="predicted"/>
<protein>
    <recommendedName>
        <fullName evidence="3">Prepilin-type N-terminal cleavage/methylation domain-containing protein</fullName>
    </recommendedName>
</protein>
<reference evidence="2" key="1">
    <citation type="journal article" date="2020" name="mSystems">
        <title>Genome- and Community-Level Interaction Insights into Carbon Utilization and Element Cycling Functions of Hydrothermarchaeota in Hydrothermal Sediment.</title>
        <authorList>
            <person name="Zhou Z."/>
            <person name="Liu Y."/>
            <person name="Xu W."/>
            <person name="Pan J."/>
            <person name="Luo Z.H."/>
            <person name="Li M."/>
        </authorList>
    </citation>
    <scope>NUCLEOTIDE SEQUENCE [LARGE SCALE GENOMIC DNA]</scope>
    <source>
        <strain evidence="2">SpSt-579</strain>
    </source>
</reference>
<organism evidence="2">
    <name type="scientific">candidate division CPR3 bacterium</name>
    <dbReference type="NCBI Taxonomy" id="2268181"/>
    <lineage>
        <taxon>Bacteria</taxon>
        <taxon>Bacteria division CPR3</taxon>
    </lineage>
</organism>
<evidence type="ECO:0000256" key="1">
    <source>
        <dbReference type="SAM" id="Phobius"/>
    </source>
</evidence>
<evidence type="ECO:0008006" key="3">
    <source>
        <dbReference type="Google" id="ProtNLM"/>
    </source>
</evidence>
<keyword evidence="1" id="KW-0812">Transmembrane</keyword>
<sequence>MVSKKRSRQFFRLNSRQAGFGLVEVIVSISIMTMVVIALHYLSRSAYYNWENANNKVEAYNFIQEEIENIHNLRDTNSMTAGKKWDDGIVSISETPILGNEKYKKTVEVEELSSPLAGTNVKKKITITIKWQERLGERELTGITYLTDWKPRY</sequence>
<dbReference type="InterPro" id="IPR012902">
    <property type="entry name" value="N_methyl_site"/>
</dbReference>
<feature type="transmembrane region" description="Helical" evidence="1">
    <location>
        <begin position="21"/>
        <end position="42"/>
    </location>
</feature>
<name>A0A7C4R5P5_UNCC3</name>
<comment type="caution">
    <text evidence="2">The sequence shown here is derived from an EMBL/GenBank/DDBJ whole genome shotgun (WGS) entry which is preliminary data.</text>
</comment>
<dbReference type="AlphaFoldDB" id="A0A7C4R5P5"/>
<keyword evidence="1" id="KW-0472">Membrane</keyword>
<accession>A0A7C4R5P5</accession>
<gene>
    <name evidence="2" type="ORF">ENT43_00195</name>
</gene>
<dbReference type="Pfam" id="PF07963">
    <property type="entry name" value="N_methyl"/>
    <property type="match status" value="1"/>
</dbReference>
<keyword evidence="1" id="KW-1133">Transmembrane helix</keyword>
<evidence type="ECO:0000313" key="2">
    <source>
        <dbReference type="EMBL" id="HGT70663.1"/>
    </source>
</evidence>
<dbReference type="EMBL" id="DSYQ01000001">
    <property type="protein sequence ID" value="HGT70663.1"/>
    <property type="molecule type" value="Genomic_DNA"/>
</dbReference>